<keyword evidence="2" id="KW-0521">NADP</keyword>
<evidence type="ECO:0000256" key="3">
    <source>
        <dbReference type="ARBA" id="ARBA00023002"/>
    </source>
</evidence>
<reference evidence="6 7" key="1">
    <citation type="submission" date="2015-08" db="EMBL/GenBank/DDBJ databases">
        <title>The genome of the Asian arowana (Scleropages formosus).</title>
        <authorList>
            <person name="Tan M.H."/>
            <person name="Gan H.M."/>
            <person name="Croft L.J."/>
            <person name="Austin C.M."/>
        </authorList>
    </citation>
    <scope>NUCLEOTIDE SEQUENCE [LARGE SCALE GENOMIC DNA]</scope>
    <source>
        <strain evidence="6">Aro1</strain>
    </source>
</reference>
<dbReference type="AlphaFoldDB" id="A0A0P7VE13"/>
<evidence type="ECO:0000256" key="4">
    <source>
        <dbReference type="ARBA" id="ARBA00048873"/>
    </source>
</evidence>
<dbReference type="PANTHER" id="PTHR48069">
    <property type="entry name" value="DIHYDROFOLATE REDUCTASE"/>
    <property type="match status" value="1"/>
</dbReference>
<dbReference type="GO" id="GO:0046654">
    <property type="term" value="P:tetrahydrofolate biosynthetic process"/>
    <property type="evidence" value="ECO:0007669"/>
    <property type="project" value="InterPro"/>
</dbReference>
<dbReference type="InterPro" id="IPR012259">
    <property type="entry name" value="DHFR"/>
</dbReference>
<dbReference type="GO" id="GO:0004146">
    <property type="term" value="F:dihydrofolate reductase activity"/>
    <property type="evidence" value="ECO:0007669"/>
    <property type="project" value="UniProtKB-EC"/>
</dbReference>
<protein>
    <recommendedName>
        <fullName evidence="1">dihydrofolate reductase</fullName>
        <ecNumber evidence="1">1.5.1.3</ecNumber>
    </recommendedName>
</protein>
<dbReference type="InterPro" id="IPR024072">
    <property type="entry name" value="DHFR-like_dom_sf"/>
</dbReference>
<dbReference type="InterPro" id="IPR001796">
    <property type="entry name" value="DHFR_dom"/>
</dbReference>
<comment type="caution">
    <text evidence="6">The sequence shown here is derived from an EMBL/GenBank/DDBJ whole genome shotgun (WGS) entry which is preliminary data.</text>
</comment>
<accession>A0A0P7VE13</accession>
<evidence type="ECO:0000259" key="5">
    <source>
        <dbReference type="PROSITE" id="PS51330"/>
    </source>
</evidence>
<dbReference type="CDD" id="cd00209">
    <property type="entry name" value="DHFR"/>
    <property type="match status" value="1"/>
</dbReference>
<organism evidence="6 7">
    <name type="scientific">Scleropages formosus</name>
    <name type="common">Asian bonytongue</name>
    <name type="synonym">Osteoglossum formosum</name>
    <dbReference type="NCBI Taxonomy" id="113540"/>
    <lineage>
        <taxon>Eukaryota</taxon>
        <taxon>Metazoa</taxon>
        <taxon>Chordata</taxon>
        <taxon>Craniata</taxon>
        <taxon>Vertebrata</taxon>
        <taxon>Euteleostomi</taxon>
        <taxon>Actinopterygii</taxon>
        <taxon>Neopterygii</taxon>
        <taxon>Teleostei</taxon>
        <taxon>Osteoglossocephala</taxon>
        <taxon>Osteoglossomorpha</taxon>
        <taxon>Osteoglossiformes</taxon>
        <taxon>Osteoglossidae</taxon>
        <taxon>Scleropages</taxon>
    </lineage>
</organism>
<dbReference type="EC" id="1.5.1.3" evidence="1"/>
<feature type="domain" description="DHFR" evidence="5">
    <location>
        <begin position="1"/>
        <end position="117"/>
    </location>
</feature>
<dbReference type="Gene3D" id="3.40.430.10">
    <property type="entry name" value="Dihydrofolate Reductase, subunit A"/>
    <property type="match status" value="1"/>
</dbReference>
<name>A0A0P7VE13_SCLFO</name>
<keyword evidence="3" id="KW-0560">Oxidoreductase</keyword>
<gene>
    <name evidence="6" type="ORF">Z043_107317</name>
</gene>
<evidence type="ECO:0000256" key="1">
    <source>
        <dbReference type="ARBA" id="ARBA00012856"/>
    </source>
</evidence>
<evidence type="ECO:0000313" key="7">
    <source>
        <dbReference type="Proteomes" id="UP000034805"/>
    </source>
</evidence>
<dbReference type="PANTHER" id="PTHR48069:SF5">
    <property type="entry name" value="DIHYDROFOLATE REDUCTASE"/>
    <property type="match status" value="1"/>
</dbReference>
<evidence type="ECO:0000313" key="6">
    <source>
        <dbReference type="EMBL" id="KPP73587.1"/>
    </source>
</evidence>
<dbReference type="GO" id="GO:0046655">
    <property type="term" value="P:folic acid metabolic process"/>
    <property type="evidence" value="ECO:0007669"/>
    <property type="project" value="TreeGrafter"/>
</dbReference>
<dbReference type="GO" id="GO:0050661">
    <property type="term" value="F:NADP binding"/>
    <property type="evidence" value="ECO:0007669"/>
    <property type="project" value="InterPro"/>
</dbReference>
<feature type="non-terminal residue" evidence="6">
    <location>
        <position position="117"/>
    </location>
</feature>
<comment type="catalytic activity">
    <reaction evidence="4">
        <text>(6S)-5,6,7,8-tetrahydrofolate + NADP(+) = 7,8-dihydrofolate + NADPH + H(+)</text>
        <dbReference type="Rhea" id="RHEA:15009"/>
        <dbReference type="ChEBI" id="CHEBI:15378"/>
        <dbReference type="ChEBI" id="CHEBI:57451"/>
        <dbReference type="ChEBI" id="CHEBI:57453"/>
        <dbReference type="ChEBI" id="CHEBI:57783"/>
        <dbReference type="ChEBI" id="CHEBI:58349"/>
        <dbReference type="EC" id="1.5.1.3"/>
    </reaction>
</comment>
<dbReference type="Pfam" id="PF00186">
    <property type="entry name" value="DHFR_1"/>
    <property type="match status" value="1"/>
</dbReference>
<dbReference type="STRING" id="113540.ENSSFOP00015002693"/>
<dbReference type="GO" id="GO:0005739">
    <property type="term" value="C:mitochondrion"/>
    <property type="evidence" value="ECO:0007669"/>
    <property type="project" value="TreeGrafter"/>
</dbReference>
<sequence>MDKKNLLVWGKHCWFSTPESLHPFANSLHVVLSRTLRAVPQHAHYICSDFDSVIRLACTPPLDDLVETIWITGGVGLYREALEHPWCDLIFLTDIMADFDCDTFFPEFDQSLYRLQD</sequence>
<dbReference type="EMBL" id="JARO02002079">
    <property type="protein sequence ID" value="KPP73587.1"/>
    <property type="molecule type" value="Genomic_DNA"/>
</dbReference>
<dbReference type="PROSITE" id="PS51330">
    <property type="entry name" value="DHFR_2"/>
    <property type="match status" value="1"/>
</dbReference>
<dbReference type="SUPFAM" id="SSF53597">
    <property type="entry name" value="Dihydrofolate reductase-like"/>
    <property type="match status" value="1"/>
</dbReference>
<proteinExistence type="predicted"/>
<dbReference type="Proteomes" id="UP000034805">
    <property type="component" value="Unassembled WGS sequence"/>
</dbReference>
<evidence type="ECO:0000256" key="2">
    <source>
        <dbReference type="ARBA" id="ARBA00022857"/>
    </source>
</evidence>
<dbReference type="GO" id="GO:0046452">
    <property type="term" value="P:dihydrofolate metabolic process"/>
    <property type="evidence" value="ECO:0007669"/>
    <property type="project" value="TreeGrafter"/>
</dbReference>